<keyword evidence="5" id="KW-0732">Signal</keyword>
<dbReference type="InterPro" id="IPR004843">
    <property type="entry name" value="Calcineurin-like_PHP"/>
</dbReference>
<dbReference type="PANTHER" id="PTHR10340:SF34">
    <property type="entry name" value="SPHINGOMYELIN PHOSPHODIESTERASE"/>
    <property type="match status" value="1"/>
</dbReference>
<evidence type="ECO:0000256" key="10">
    <source>
        <dbReference type="PIRSR" id="PIRSR000948-2"/>
    </source>
</evidence>
<comment type="caution">
    <text evidence="14">The sequence shown here is derived from an EMBL/GenBank/DDBJ whole genome shotgun (WGS) entry which is preliminary data.</text>
</comment>
<feature type="domain" description="Sphingomyelin phosphodiesterase C-terminal" evidence="12">
    <location>
        <begin position="341"/>
        <end position="455"/>
    </location>
</feature>
<dbReference type="Proteomes" id="UP000677228">
    <property type="component" value="Unassembled WGS sequence"/>
</dbReference>
<comment type="similarity">
    <text evidence="2">Belongs to the acid sphingomyelinase family.</text>
</comment>
<keyword evidence="6" id="KW-0378">Hydrolase</keyword>
<feature type="disulfide bond" evidence="10">
    <location>
        <begin position="88"/>
        <end position="93"/>
    </location>
</feature>
<dbReference type="GO" id="GO:0005615">
    <property type="term" value="C:extracellular space"/>
    <property type="evidence" value="ECO:0007669"/>
    <property type="project" value="TreeGrafter"/>
</dbReference>
<feature type="disulfide bond" evidence="10">
    <location>
        <begin position="251"/>
        <end position="297"/>
    </location>
</feature>
<evidence type="ECO:0000259" key="11">
    <source>
        <dbReference type="Pfam" id="PF00149"/>
    </source>
</evidence>
<keyword evidence="3" id="KW-0964">Secreted</keyword>
<dbReference type="GO" id="GO:0006685">
    <property type="term" value="P:sphingomyelin catabolic process"/>
    <property type="evidence" value="ECO:0007669"/>
    <property type="project" value="InterPro"/>
</dbReference>
<evidence type="ECO:0000256" key="6">
    <source>
        <dbReference type="ARBA" id="ARBA00022801"/>
    </source>
</evidence>
<evidence type="ECO:0000256" key="3">
    <source>
        <dbReference type="ARBA" id="ARBA00022525"/>
    </source>
</evidence>
<dbReference type="EMBL" id="CAJNOK010002541">
    <property type="protein sequence ID" value="CAF0864468.1"/>
    <property type="molecule type" value="Genomic_DNA"/>
</dbReference>
<dbReference type="Pfam" id="PF00149">
    <property type="entry name" value="Metallophos"/>
    <property type="match status" value="1"/>
</dbReference>
<dbReference type="InterPro" id="IPR011160">
    <property type="entry name" value="Sphingomy_PDE"/>
</dbReference>
<dbReference type="GO" id="GO:0046872">
    <property type="term" value="F:metal ion binding"/>
    <property type="evidence" value="ECO:0007669"/>
    <property type="project" value="UniProtKB-KW"/>
</dbReference>
<dbReference type="CDD" id="cd00842">
    <property type="entry name" value="MPP_ASMase"/>
    <property type="match status" value="1"/>
</dbReference>
<feature type="binding site" evidence="9">
    <location>
        <position position="143"/>
    </location>
    <ligand>
        <name>Zn(2+)</name>
        <dbReference type="ChEBI" id="CHEBI:29105"/>
        <label>2</label>
    </ligand>
</feature>
<evidence type="ECO:0000313" key="16">
    <source>
        <dbReference type="EMBL" id="CAF3767449.1"/>
    </source>
</evidence>
<dbReference type="Proteomes" id="UP000682733">
    <property type="component" value="Unassembled WGS sequence"/>
</dbReference>
<sequence length="477" mass="55211">MIHEYKHVLIEILQISTLTNKEICGLAFNCVKQSDIPMLKWNVTFPDKPKPDPIPPLPPSPSAPTTNVLHLTDLHIDFEYTPGSNAECGRPLCCRSGSPSVLATGAGYWGDYRTCDLPLWTAEAIFNYIARNEEFDIIYFTGDLPPHNIWNQSYEDQLYSLNRITDMLATIFPNKKFYPAVGNHEAYPSDLFPTSNIKSDNISWLYDALANKWINQLGLPNDTRSDISLGAYYTTLIKPGLRLISLNTNYCTQYNYWLFISSNDPLNQLQWLIQWLQYAEDNDEKVHIIGHIPPPSCLAVYSWNYYKIINRYENTVTGQFFGHTHNDEFMIFYDELTMKRPVSVAYVAPSLTSYSSMNPGYRMYSIDMSNTSYVVDHRTNILNLTATNWFNKTVFLEEYSARNAYNMTNLFPNDWNDLVERMQRDIDGSLIERAYQYFTKSFVNGQCDRPCRLNLINCHFKTARSEDTTFCTTEKRH</sequence>
<keyword evidence="4 9" id="KW-0479">Metal-binding</keyword>
<evidence type="ECO:0000313" key="14">
    <source>
        <dbReference type="EMBL" id="CAF0995812.1"/>
    </source>
</evidence>
<reference evidence="14" key="1">
    <citation type="submission" date="2021-02" db="EMBL/GenBank/DDBJ databases">
        <authorList>
            <person name="Nowell W R."/>
        </authorList>
    </citation>
    <scope>NUCLEOTIDE SEQUENCE</scope>
</reference>
<evidence type="ECO:0000256" key="7">
    <source>
        <dbReference type="ARBA" id="ARBA00022833"/>
    </source>
</evidence>
<evidence type="ECO:0000313" key="17">
    <source>
        <dbReference type="Proteomes" id="UP000663829"/>
    </source>
</evidence>
<dbReference type="Proteomes" id="UP000663829">
    <property type="component" value="Unassembled WGS sequence"/>
</dbReference>
<evidence type="ECO:0000256" key="5">
    <source>
        <dbReference type="ARBA" id="ARBA00022729"/>
    </source>
</evidence>
<evidence type="ECO:0000256" key="2">
    <source>
        <dbReference type="ARBA" id="ARBA00008234"/>
    </source>
</evidence>
<feature type="disulfide bond" evidence="10">
    <location>
        <begin position="94"/>
        <end position="115"/>
    </location>
</feature>
<dbReference type="PIRSF" id="PIRSF000948">
    <property type="entry name" value="Sphingomy_PDE"/>
    <property type="match status" value="1"/>
</dbReference>
<proteinExistence type="inferred from homology"/>
<dbReference type="Proteomes" id="UP000681722">
    <property type="component" value="Unassembled WGS sequence"/>
</dbReference>
<gene>
    <name evidence="14" type="ORF">GPM918_LOCUS13492</name>
    <name evidence="13" type="ORF">OVA965_LOCUS7804</name>
    <name evidence="16" type="ORF">SRO942_LOCUS13492</name>
    <name evidence="15" type="ORF">TMI583_LOCUS7800</name>
</gene>
<comment type="subcellular location">
    <subcellularLocation>
        <location evidence="1">Secreted</location>
    </subcellularLocation>
</comment>
<evidence type="ECO:0000313" key="15">
    <source>
        <dbReference type="EMBL" id="CAF3649275.1"/>
    </source>
</evidence>
<dbReference type="GO" id="GO:0061750">
    <property type="term" value="F:acid sphingomyelin phosphodiesterase activity"/>
    <property type="evidence" value="ECO:0007669"/>
    <property type="project" value="TreeGrafter"/>
</dbReference>
<feature type="disulfide bond" evidence="10">
    <location>
        <begin position="447"/>
        <end position="451"/>
    </location>
</feature>
<dbReference type="GO" id="GO:0005764">
    <property type="term" value="C:lysosome"/>
    <property type="evidence" value="ECO:0007669"/>
    <property type="project" value="TreeGrafter"/>
</dbReference>
<feature type="binding site" evidence="9">
    <location>
        <position position="73"/>
    </location>
    <ligand>
        <name>Zn(2+)</name>
        <dbReference type="ChEBI" id="CHEBI:29105"/>
        <label>1</label>
    </ligand>
</feature>
<dbReference type="InterPro" id="IPR029052">
    <property type="entry name" value="Metallo-depent_PP-like"/>
</dbReference>
<keyword evidence="10" id="KW-1015">Disulfide bond</keyword>
<keyword evidence="7 9" id="KW-0862">Zinc</keyword>
<dbReference type="OrthoDB" id="282973at2759"/>
<evidence type="ECO:0000259" key="12">
    <source>
        <dbReference type="Pfam" id="PF19272"/>
    </source>
</evidence>
<accession>A0A814GFY2</accession>
<dbReference type="AlphaFoldDB" id="A0A814GFY2"/>
<organism evidence="14 17">
    <name type="scientific">Didymodactylos carnosus</name>
    <dbReference type="NCBI Taxonomy" id="1234261"/>
    <lineage>
        <taxon>Eukaryota</taxon>
        <taxon>Metazoa</taxon>
        <taxon>Spiralia</taxon>
        <taxon>Gnathifera</taxon>
        <taxon>Rotifera</taxon>
        <taxon>Eurotatoria</taxon>
        <taxon>Bdelloidea</taxon>
        <taxon>Philodinida</taxon>
        <taxon>Philodinidae</taxon>
        <taxon>Didymodactylos</taxon>
    </lineage>
</organism>
<dbReference type="GO" id="GO:0016020">
    <property type="term" value="C:membrane"/>
    <property type="evidence" value="ECO:0007669"/>
    <property type="project" value="GOC"/>
</dbReference>
<dbReference type="SUPFAM" id="SSF56300">
    <property type="entry name" value="Metallo-dependent phosphatases"/>
    <property type="match status" value="1"/>
</dbReference>
<feature type="binding site" evidence="9">
    <location>
        <position position="75"/>
    </location>
    <ligand>
        <name>Zn(2+)</name>
        <dbReference type="ChEBI" id="CHEBI:29105"/>
        <label>1</label>
    </ligand>
</feature>
<dbReference type="EMBL" id="CAJOBC010003109">
    <property type="protein sequence ID" value="CAF3767449.1"/>
    <property type="molecule type" value="Genomic_DNA"/>
</dbReference>
<evidence type="ECO:0000256" key="4">
    <source>
        <dbReference type="ARBA" id="ARBA00022723"/>
    </source>
</evidence>
<evidence type="ECO:0000256" key="9">
    <source>
        <dbReference type="PIRSR" id="PIRSR000948-1"/>
    </source>
</evidence>
<protein>
    <recommendedName>
        <fullName evidence="18">Sphingomyelin phosphodiesterase</fullName>
    </recommendedName>
</protein>
<feature type="binding site" evidence="9">
    <location>
        <position position="183"/>
    </location>
    <ligand>
        <name>Zn(2+)</name>
        <dbReference type="ChEBI" id="CHEBI:29105"/>
        <label>2</label>
    </ligand>
</feature>
<feature type="binding site" evidence="9">
    <location>
        <position position="291"/>
    </location>
    <ligand>
        <name>Zn(2+)</name>
        <dbReference type="ChEBI" id="CHEBI:29105"/>
        <label>2</label>
    </ligand>
</feature>
<feature type="binding site" evidence="9">
    <location>
        <position position="323"/>
    </location>
    <ligand>
        <name>Zn(2+)</name>
        <dbReference type="ChEBI" id="CHEBI:29105"/>
        <label>2</label>
    </ligand>
</feature>
<feature type="domain" description="Calcineurin-like phosphoesterase" evidence="11">
    <location>
        <begin position="67"/>
        <end position="326"/>
    </location>
</feature>
<dbReference type="EMBL" id="CAJOBA010002542">
    <property type="protein sequence ID" value="CAF3649275.1"/>
    <property type="molecule type" value="Genomic_DNA"/>
</dbReference>
<dbReference type="GO" id="GO:0046513">
    <property type="term" value="P:ceramide biosynthetic process"/>
    <property type="evidence" value="ECO:0007669"/>
    <property type="project" value="TreeGrafter"/>
</dbReference>
<dbReference type="InterPro" id="IPR041805">
    <property type="entry name" value="ASMase/PPN1_MPP"/>
</dbReference>
<keyword evidence="17" id="KW-1185">Reference proteome</keyword>
<evidence type="ECO:0000313" key="13">
    <source>
        <dbReference type="EMBL" id="CAF0864468.1"/>
    </source>
</evidence>
<feature type="binding site" evidence="9">
    <location>
        <position position="143"/>
    </location>
    <ligand>
        <name>Zn(2+)</name>
        <dbReference type="ChEBI" id="CHEBI:29105"/>
        <label>1</label>
    </ligand>
</feature>
<dbReference type="Gene3D" id="3.60.21.10">
    <property type="match status" value="1"/>
</dbReference>
<evidence type="ECO:0000256" key="1">
    <source>
        <dbReference type="ARBA" id="ARBA00004613"/>
    </source>
</evidence>
<dbReference type="PANTHER" id="PTHR10340">
    <property type="entry name" value="SPHINGOMYELIN PHOSPHODIESTERASE"/>
    <property type="match status" value="1"/>
</dbReference>
<evidence type="ECO:0000256" key="8">
    <source>
        <dbReference type="ARBA" id="ARBA00023180"/>
    </source>
</evidence>
<feature type="binding site" evidence="9">
    <location>
        <position position="325"/>
    </location>
    <ligand>
        <name>Zn(2+)</name>
        <dbReference type="ChEBI" id="CHEBI:29105"/>
        <label>1</label>
    </ligand>
</feature>
<dbReference type="InterPro" id="IPR045473">
    <property type="entry name" value="ASM_C"/>
</dbReference>
<dbReference type="EMBL" id="CAJNOQ010003109">
    <property type="protein sequence ID" value="CAF0995812.1"/>
    <property type="molecule type" value="Genomic_DNA"/>
</dbReference>
<keyword evidence="8" id="KW-0325">Glycoprotein</keyword>
<dbReference type="Pfam" id="PF19272">
    <property type="entry name" value="ASMase_C"/>
    <property type="match status" value="1"/>
</dbReference>
<comment type="cofactor">
    <cofactor evidence="9">
        <name>Zn(2+)</name>
        <dbReference type="ChEBI" id="CHEBI:29105"/>
    </cofactor>
    <text evidence="9">Binds 2 Zn(2+) ions per subunit.</text>
</comment>
<name>A0A814GFY2_9BILA</name>
<evidence type="ECO:0008006" key="18">
    <source>
        <dbReference type="Google" id="ProtNLM"/>
    </source>
</evidence>